<evidence type="ECO:0000256" key="1">
    <source>
        <dbReference type="SAM" id="MobiDB-lite"/>
    </source>
</evidence>
<name>A0A6C0KJA4_9ZZZZ</name>
<dbReference type="AlphaFoldDB" id="A0A6C0KJA4"/>
<feature type="region of interest" description="Disordered" evidence="1">
    <location>
        <begin position="1"/>
        <end position="38"/>
    </location>
</feature>
<evidence type="ECO:0000313" key="2">
    <source>
        <dbReference type="EMBL" id="QHU16907.1"/>
    </source>
</evidence>
<protein>
    <submittedName>
        <fullName evidence="2">Uncharacterized protein</fullName>
    </submittedName>
</protein>
<organism evidence="2">
    <name type="scientific">viral metagenome</name>
    <dbReference type="NCBI Taxonomy" id="1070528"/>
    <lineage>
        <taxon>unclassified sequences</taxon>
        <taxon>metagenomes</taxon>
        <taxon>organismal metagenomes</taxon>
    </lineage>
</organism>
<accession>A0A6C0KJA4</accession>
<dbReference type="EMBL" id="MN740892">
    <property type="protein sequence ID" value="QHU16907.1"/>
    <property type="molecule type" value="Genomic_DNA"/>
</dbReference>
<proteinExistence type="predicted"/>
<reference evidence="2" key="1">
    <citation type="journal article" date="2020" name="Nature">
        <title>Giant virus diversity and host interactions through global metagenomics.</title>
        <authorList>
            <person name="Schulz F."/>
            <person name="Roux S."/>
            <person name="Paez-Espino D."/>
            <person name="Jungbluth S."/>
            <person name="Walsh D.A."/>
            <person name="Denef V.J."/>
            <person name="McMahon K.D."/>
            <person name="Konstantinidis K.T."/>
            <person name="Eloe-Fadrosh E.A."/>
            <person name="Kyrpides N.C."/>
            <person name="Woyke T."/>
        </authorList>
    </citation>
    <scope>NUCLEOTIDE SEQUENCE</scope>
    <source>
        <strain evidence="2">GVMAG-S-3300012000-53</strain>
    </source>
</reference>
<sequence>MDNITITEETQQLEPVLPPVPEETQQQTSAPEETPAPDQPVVLVNVPITDANVAFNVMISFLTVAQKRGAFAINESAKLWECLKFFLTPEQLQQQQNL</sequence>